<keyword evidence="3" id="KW-0288">FMN</keyword>
<comment type="cofactor">
    <cofactor evidence="1">
        <name>FMN</name>
        <dbReference type="ChEBI" id="CHEBI:58210"/>
    </cofactor>
</comment>
<dbReference type="Pfam" id="PF01070">
    <property type="entry name" value="FMN_dh"/>
    <property type="match status" value="1"/>
</dbReference>
<dbReference type="InterPro" id="IPR013785">
    <property type="entry name" value="Aldolase_TIM"/>
</dbReference>
<protein>
    <submittedName>
        <fullName evidence="6">Hydroxyacid oxidase 1</fullName>
    </submittedName>
</protein>
<dbReference type="InterPro" id="IPR037396">
    <property type="entry name" value="FMN_HAD"/>
</dbReference>
<accession>A0A9W7XXW0</accession>
<sequence>GILTAEDARLAVSAGVDGIIVSNHGGRQIDTAPATIDVLEEVCRAVDHKVPVFLDGGVRRGTDVLKALALGAKAVFLGRPVLWALACGGEQGVAEMLDMINEEFRLAMALTGCVRVEDINRNHVRTPAQLPHL</sequence>
<dbReference type="AlphaFoldDB" id="A0A9W7XXW0"/>
<feature type="non-terminal residue" evidence="6">
    <location>
        <position position="1"/>
    </location>
</feature>
<name>A0A9W7XXW0_9FUNG</name>
<dbReference type="GO" id="GO:0016491">
    <property type="term" value="F:oxidoreductase activity"/>
    <property type="evidence" value="ECO:0007669"/>
    <property type="project" value="UniProtKB-KW"/>
</dbReference>
<gene>
    <name evidence="6" type="primary">HAO1_2</name>
    <name evidence="6" type="ORF">LPJ53_004954</name>
</gene>
<dbReference type="PROSITE" id="PS00557">
    <property type="entry name" value="FMN_HYDROXY_ACID_DH_1"/>
    <property type="match status" value="1"/>
</dbReference>
<feature type="domain" description="FMN hydroxy acid dehydrogenase" evidence="5">
    <location>
        <begin position="1"/>
        <end position="129"/>
    </location>
</feature>
<evidence type="ECO:0000256" key="2">
    <source>
        <dbReference type="ARBA" id="ARBA00022630"/>
    </source>
</evidence>
<dbReference type="InterPro" id="IPR000262">
    <property type="entry name" value="FMN-dep_DH"/>
</dbReference>
<evidence type="ECO:0000256" key="3">
    <source>
        <dbReference type="ARBA" id="ARBA00022643"/>
    </source>
</evidence>
<dbReference type="Gene3D" id="3.20.20.70">
    <property type="entry name" value="Aldolase class I"/>
    <property type="match status" value="1"/>
</dbReference>
<evidence type="ECO:0000256" key="4">
    <source>
        <dbReference type="ARBA" id="ARBA00023002"/>
    </source>
</evidence>
<dbReference type="InterPro" id="IPR008259">
    <property type="entry name" value="FMN_hydac_DH_AS"/>
</dbReference>
<evidence type="ECO:0000256" key="1">
    <source>
        <dbReference type="ARBA" id="ARBA00001917"/>
    </source>
</evidence>
<dbReference type="SUPFAM" id="SSF51395">
    <property type="entry name" value="FMN-linked oxidoreductases"/>
    <property type="match status" value="1"/>
</dbReference>
<comment type="caution">
    <text evidence="6">The sequence shown here is derived from an EMBL/GenBank/DDBJ whole genome shotgun (WGS) entry which is preliminary data.</text>
</comment>
<evidence type="ECO:0000313" key="6">
    <source>
        <dbReference type="EMBL" id="KAJ1720428.1"/>
    </source>
</evidence>
<proteinExistence type="predicted"/>
<dbReference type="PROSITE" id="PS51349">
    <property type="entry name" value="FMN_HYDROXY_ACID_DH_2"/>
    <property type="match status" value="1"/>
</dbReference>
<evidence type="ECO:0000313" key="7">
    <source>
        <dbReference type="Proteomes" id="UP001149813"/>
    </source>
</evidence>
<keyword evidence="4" id="KW-0560">Oxidoreductase</keyword>
<dbReference type="Proteomes" id="UP001149813">
    <property type="component" value="Unassembled WGS sequence"/>
</dbReference>
<dbReference type="PANTHER" id="PTHR10578">
    <property type="entry name" value="S -2-HYDROXY-ACID OXIDASE-RELATED"/>
    <property type="match status" value="1"/>
</dbReference>
<dbReference type="EMBL" id="JANBOJ010000260">
    <property type="protein sequence ID" value="KAJ1720428.1"/>
    <property type="molecule type" value="Genomic_DNA"/>
</dbReference>
<dbReference type="OrthoDB" id="1925334at2759"/>
<dbReference type="PANTHER" id="PTHR10578:SF107">
    <property type="entry name" value="2-HYDROXYACID OXIDASE 1"/>
    <property type="match status" value="1"/>
</dbReference>
<keyword evidence="2" id="KW-0285">Flavoprotein</keyword>
<keyword evidence="7" id="KW-1185">Reference proteome</keyword>
<evidence type="ECO:0000259" key="5">
    <source>
        <dbReference type="PROSITE" id="PS51349"/>
    </source>
</evidence>
<organism evidence="6 7">
    <name type="scientific">Coemansia erecta</name>
    <dbReference type="NCBI Taxonomy" id="147472"/>
    <lineage>
        <taxon>Eukaryota</taxon>
        <taxon>Fungi</taxon>
        <taxon>Fungi incertae sedis</taxon>
        <taxon>Zoopagomycota</taxon>
        <taxon>Kickxellomycotina</taxon>
        <taxon>Kickxellomycetes</taxon>
        <taxon>Kickxellales</taxon>
        <taxon>Kickxellaceae</taxon>
        <taxon>Coemansia</taxon>
    </lineage>
</organism>
<reference evidence="6" key="1">
    <citation type="submission" date="2022-07" db="EMBL/GenBank/DDBJ databases">
        <title>Phylogenomic reconstructions and comparative analyses of Kickxellomycotina fungi.</title>
        <authorList>
            <person name="Reynolds N.K."/>
            <person name="Stajich J.E."/>
            <person name="Barry K."/>
            <person name="Grigoriev I.V."/>
            <person name="Crous P."/>
            <person name="Smith M.E."/>
        </authorList>
    </citation>
    <scope>NUCLEOTIDE SEQUENCE</scope>
    <source>
        <strain evidence="6">NBRC 32514</strain>
    </source>
</reference>